<evidence type="ECO:0000256" key="5">
    <source>
        <dbReference type="ARBA" id="ARBA00023049"/>
    </source>
</evidence>
<keyword evidence="4" id="KW-0862">Zinc</keyword>
<keyword evidence="1" id="KW-0645">Protease</keyword>
<evidence type="ECO:0000256" key="2">
    <source>
        <dbReference type="ARBA" id="ARBA00022723"/>
    </source>
</evidence>
<accession>A0A1I2FF83</accession>
<dbReference type="Pfam" id="PF14464">
    <property type="entry name" value="Prok-JAB"/>
    <property type="match status" value="1"/>
</dbReference>
<keyword evidence="5" id="KW-0482">Metalloprotease</keyword>
<organism evidence="8 9">
    <name type="scientific">Spirosoma endophyticum</name>
    <dbReference type="NCBI Taxonomy" id="662367"/>
    <lineage>
        <taxon>Bacteria</taxon>
        <taxon>Pseudomonadati</taxon>
        <taxon>Bacteroidota</taxon>
        <taxon>Cytophagia</taxon>
        <taxon>Cytophagales</taxon>
        <taxon>Cytophagaceae</taxon>
        <taxon>Spirosoma</taxon>
    </lineage>
</organism>
<gene>
    <name evidence="8" type="ORF">SAMN05216167_12549</name>
</gene>
<keyword evidence="3" id="KW-0378">Hydrolase</keyword>
<dbReference type="Proteomes" id="UP000198598">
    <property type="component" value="Unassembled WGS sequence"/>
</dbReference>
<dbReference type="GO" id="GO:0008641">
    <property type="term" value="F:ubiquitin-like modifier activating enzyme activity"/>
    <property type="evidence" value="ECO:0007669"/>
    <property type="project" value="InterPro"/>
</dbReference>
<dbReference type="InterPro" id="IPR000594">
    <property type="entry name" value="ThiF_NAD_FAD-bd"/>
</dbReference>
<dbReference type="SUPFAM" id="SSF69572">
    <property type="entry name" value="Activating enzymes of the ubiquitin-like proteins"/>
    <property type="match status" value="1"/>
</dbReference>
<dbReference type="AlphaFoldDB" id="A0A1I2FF83"/>
<evidence type="ECO:0000313" key="9">
    <source>
        <dbReference type="Proteomes" id="UP000198598"/>
    </source>
</evidence>
<dbReference type="InterPro" id="IPR035985">
    <property type="entry name" value="Ubiquitin-activating_enz"/>
</dbReference>
<proteinExistence type="predicted"/>
<name>A0A1I2FF83_9BACT</name>
<dbReference type="Gene3D" id="3.40.50.720">
    <property type="entry name" value="NAD(P)-binding Rossmann-like Domain"/>
    <property type="match status" value="1"/>
</dbReference>
<keyword evidence="2" id="KW-0479">Metal-binding</keyword>
<feature type="domain" description="JAB" evidence="7">
    <location>
        <begin position="646"/>
        <end position="761"/>
    </location>
</feature>
<evidence type="ECO:0000259" key="6">
    <source>
        <dbReference type="Pfam" id="PF00899"/>
    </source>
</evidence>
<evidence type="ECO:0000256" key="1">
    <source>
        <dbReference type="ARBA" id="ARBA00022670"/>
    </source>
</evidence>
<keyword evidence="9" id="KW-1185">Reference proteome</keyword>
<dbReference type="GO" id="GO:0006508">
    <property type="term" value="P:proteolysis"/>
    <property type="evidence" value="ECO:0007669"/>
    <property type="project" value="UniProtKB-KW"/>
</dbReference>
<dbReference type="Pfam" id="PF00899">
    <property type="entry name" value="ThiF"/>
    <property type="match status" value="1"/>
</dbReference>
<feature type="domain" description="THIF-type NAD/FAD binding fold" evidence="6">
    <location>
        <begin position="380"/>
        <end position="538"/>
    </location>
</feature>
<protein>
    <submittedName>
        <fullName evidence="8">Integrative and conjugative element protein, VC0181 family</fullName>
    </submittedName>
</protein>
<evidence type="ECO:0000313" key="8">
    <source>
        <dbReference type="EMBL" id="SFF03131.1"/>
    </source>
</evidence>
<dbReference type="InterPro" id="IPR028090">
    <property type="entry name" value="JAB_dom_prok"/>
</dbReference>
<dbReference type="EMBL" id="FOLQ01000025">
    <property type="protein sequence ID" value="SFF03131.1"/>
    <property type="molecule type" value="Genomic_DNA"/>
</dbReference>
<dbReference type="GO" id="GO:0008237">
    <property type="term" value="F:metallopeptidase activity"/>
    <property type="evidence" value="ECO:0007669"/>
    <property type="project" value="UniProtKB-KW"/>
</dbReference>
<evidence type="ECO:0000256" key="3">
    <source>
        <dbReference type="ARBA" id="ARBA00022801"/>
    </source>
</evidence>
<sequence length="795" mass="90238">MKQRWYKRHPDYYRQESQLLRTDSTYQEYHQVTDELFISCGEIIIRQNELHRYPILLVYPESAPYSLPSIYPLKTVPDKDTLDVLAKHSDSEIPRLLGDNRRFFDRRHQMSGGALCILESDHLETGSSFYQADQVLMRVRDWLAGLTSGRFPTDSSEVELFSHFRNRVIDTELIYPIEFLDESLMQGDFYAYPLAVIPKGKQYIIEKRIYYGVFISGQTSNGLFQLRPIDRWQCYLPEGFVSMLDLETKPGLLKEAVDKKELLKGYWFSIQTEPAPFIGLDGLLDLIGNNDRQTGLMRMYQVIGKFINELNPFIFIGIRYPNRRGELEWQLFRLDKTAQTPQVLLGVGIDEFTHSLLNSYETVSAIQTELLSNESYHQRNAGRADYSLLAQRHAVMIGCGSLGSEIADILNKAGMGSIMLVDKELFKAHNAVRHLINLYRIGIAKVHALAEELEAHNPFVNIQYYPGDVLNGRINEYFDTRAVGISTIADDNVEGFLNEQCIRTRRPMYYSRALRGGKAARIFRVRPGQDACFHCLSLYAAENNPILPRIEADLALPVLTNECNNPVRPASSADLKLIASITSRLLLDDLQGRLDDQINHWIWTTEENVPSDGTTPFSLLPSTIPPHPHCSYCQFPPTLTVQCPLELLDTMRMETQKEPKLETGGVLAGRFSGKTLSIEAVSGPGPNAIRTPTYFERDVTYCQQFVDAQYQQSGYIYLGEWHYHPMKDNRPSATDLGSLEDIAISNNYLTELPIMIIFNNQGEPSCTVHPAAHPYYPVTISVNSASTIPISSSPA</sequence>
<evidence type="ECO:0000256" key="4">
    <source>
        <dbReference type="ARBA" id="ARBA00022833"/>
    </source>
</evidence>
<dbReference type="RefSeq" id="WP_177236757.1">
    <property type="nucleotide sequence ID" value="NZ_FOLQ01000025.1"/>
</dbReference>
<dbReference type="GO" id="GO:0046872">
    <property type="term" value="F:metal ion binding"/>
    <property type="evidence" value="ECO:0007669"/>
    <property type="project" value="UniProtKB-KW"/>
</dbReference>
<evidence type="ECO:0000259" key="7">
    <source>
        <dbReference type="Pfam" id="PF14464"/>
    </source>
</evidence>
<reference evidence="8 9" key="1">
    <citation type="submission" date="2016-10" db="EMBL/GenBank/DDBJ databases">
        <authorList>
            <person name="de Groot N.N."/>
        </authorList>
    </citation>
    <scope>NUCLEOTIDE SEQUENCE [LARGE SCALE GENOMIC DNA]</scope>
    <source>
        <strain evidence="8 9">DSM 26130</strain>
    </source>
</reference>
<dbReference type="STRING" id="662367.SAMN05216167_12549"/>
<dbReference type="SUPFAM" id="SSF102712">
    <property type="entry name" value="JAB1/MPN domain"/>
    <property type="match status" value="1"/>
</dbReference>
<dbReference type="Gene3D" id="3.40.140.10">
    <property type="entry name" value="Cytidine Deaminase, domain 2"/>
    <property type="match status" value="1"/>
</dbReference>